<evidence type="ECO:0000313" key="3">
    <source>
        <dbReference type="Proteomes" id="UP000249696"/>
    </source>
</evidence>
<evidence type="ECO:0000313" key="2">
    <source>
        <dbReference type="EMBL" id="RAJ15470.1"/>
    </source>
</evidence>
<protein>
    <submittedName>
        <fullName evidence="2">Uncharacterized protein</fullName>
    </submittedName>
</protein>
<accession>A0A327REN8</accession>
<organism evidence="2 3">
    <name type="scientific">Arenibacter echinorum</name>
    <dbReference type="NCBI Taxonomy" id="440515"/>
    <lineage>
        <taxon>Bacteria</taxon>
        <taxon>Pseudomonadati</taxon>
        <taxon>Bacteroidota</taxon>
        <taxon>Flavobacteriia</taxon>
        <taxon>Flavobacteriales</taxon>
        <taxon>Flavobacteriaceae</taxon>
        <taxon>Arenibacter</taxon>
    </lineage>
</organism>
<dbReference type="RefSeq" id="WP_111621792.1">
    <property type="nucleotide sequence ID" value="NZ_QLLN01000001.1"/>
</dbReference>
<proteinExistence type="predicted"/>
<dbReference type="Proteomes" id="UP000249696">
    <property type="component" value="Unassembled WGS sequence"/>
</dbReference>
<evidence type="ECO:0000256" key="1">
    <source>
        <dbReference type="SAM" id="SignalP"/>
    </source>
</evidence>
<dbReference type="AlphaFoldDB" id="A0A327REN8"/>
<gene>
    <name evidence="2" type="ORF">LV92_00165</name>
</gene>
<keyword evidence="3" id="KW-1185">Reference proteome</keyword>
<comment type="caution">
    <text evidence="2">The sequence shown here is derived from an EMBL/GenBank/DDBJ whole genome shotgun (WGS) entry which is preliminary data.</text>
</comment>
<name>A0A327REN8_9FLAO</name>
<dbReference type="EMBL" id="QLLN01000001">
    <property type="protein sequence ID" value="RAJ15470.1"/>
    <property type="molecule type" value="Genomic_DNA"/>
</dbReference>
<feature type="chain" id="PRO_5016367925" evidence="1">
    <location>
        <begin position="24"/>
        <end position="141"/>
    </location>
</feature>
<feature type="signal peptide" evidence="1">
    <location>
        <begin position="1"/>
        <end position="23"/>
    </location>
</feature>
<keyword evidence="1" id="KW-0732">Signal</keyword>
<sequence length="141" mass="15748">MRNFGKLFYASIFFVCGSMSLLAENPSNSTFCSIDPTEVLEKVYKSPIGIWEYTVEDVPYEYSAGVLVITKEKEEYKVLVKVNYNTLTASDVKVNEDEVNFSVYIEGGKVQVSLQVKDDLINGNANSTEGSFSLKGKRNKS</sequence>
<reference evidence="2 3" key="1">
    <citation type="submission" date="2018-06" db="EMBL/GenBank/DDBJ databases">
        <title>Genomic Encyclopedia of Archaeal and Bacterial Type Strains, Phase II (KMG-II): from individual species to whole genera.</title>
        <authorList>
            <person name="Goeker M."/>
        </authorList>
    </citation>
    <scope>NUCLEOTIDE SEQUENCE [LARGE SCALE GENOMIC DNA]</scope>
    <source>
        <strain evidence="2 3">DSM 23522</strain>
    </source>
</reference>
<dbReference type="OrthoDB" id="1178221at2"/>